<accession>A0A084G914</accession>
<reference evidence="3 4" key="1">
    <citation type="journal article" date="2014" name="Genome Announc.">
        <title>Draft genome sequence of the pathogenic fungus Scedosporium apiospermum.</title>
        <authorList>
            <person name="Vandeputte P."/>
            <person name="Ghamrawi S."/>
            <person name="Rechenmann M."/>
            <person name="Iltis A."/>
            <person name="Giraud S."/>
            <person name="Fleury M."/>
            <person name="Thornton C."/>
            <person name="Delhaes L."/>
            <person name="Meyer W."/>
            <person name="Papon N."/>
            <person name="Bouchara J.P."/>
        </authorList>
    </citation>
    <scope>NUCLEOTIDE SEQUENCE [LARGE SCALE GENOMIC DNA]</scope>
    <source>
        <strain evidence="3 4">IHEM 14462</strain>
    </source>
</reference>
<dbReference type="InterPro" id="IPR056632">
    <property type="entry name" value="DUF7730"/>
</dbReference>
<dbReference type="PANTHER" id="PTHR38790">
    <property type="entry name" value="2EXR DOMAIN-CONTAINING PROTEIN-RELATED"/>
    <property type="match status" value="1"/>
</dbReference>
<feature type="compositionally biased region" description="Low complexity" evidence="1">
    <location>
        <begin position="16"/>
        <end position="27"/>
    </location>
</feature>
<dbReference type="Proteomes" id="UP000028545">
    <property type="component" value="Unassembled WGS sequence"/>
</dbReference>
<organism evidence="3 4">
    <name type="scientific">Pseudallescheria apiosperma</name>
    <name type="common">Scedosporium apiospermum</name>
    <dbReference type="NCBI Taxonomy" id="563466"/>
    <lineage>
        <taxon>Eukaryota</taxon>
        <taxon>Fungi</taxon>
        <taxon>Dikarya</taxon>
        <taxon>Ascomycota</taxon>
        <taxon>Pezizomycotina</taxon>
        <taxon>Sordariomycetes</taxon>
        <taxon>Hypocreomycetidae</taxon>
        <taxon>Microascales</taxon>
        <taxon>Microascaceae</taxon>
        <taxon>Scedosporium</taxon>
    </lineage>
</organism>
<evidence type="ECO:0000259" key="2">
    <source>
        <dbReference type="Pfam" id="PF24864"/>
    </source>
</evidence>
<proteinExistence type="predicted"/>
<gene>
    <name evidence="3" type="ORF">SAPIO_CDS3983</name>
</gene>
<dbReference type="GeneID" id="27723055"/>
<dbReference type="OrthoDB" id="515692at2759"/>
<dbReference type="RefSeq" id="XP_016643625.1">
    <property type="nucleotide sequence ID" value="XM_016786649.1"/>
</dbReference>
<evidence type="ECO:0000313" key="4">
    <source>
        <dbReference type="Proteomes" id="UP000028545"/>
    </source>
</evidence>
<dbReference type="EMBL" id="JOWA01000090">
    <property type="protein sequence ID" value="KEZ43826.1"/>
    <property type="molecule type" value="Genomic_DNA"/>
</dbReference>
<feature type="region of interest" description="Disordered" evidence="1">
    <location>
        <begin position="14"/>
        <end position="60"/>
    </location>
</feature>
<evidence type="ECO:0000256" key="1">
    <source>
        <dbReference type="SAM" id="MobiDB-lite"/>
    </source>
</evidence>
<evidence type="ECO:0000313" key="3">
    <source>
        <dbReference type="EMBL" id="KEZ43826.1"/>
    </source>
</evidence>
<keyword evidence="4" id="KW-1185">Reference proteome</keyword>
<dbReference type="VEuPathDB" id="FungiDB:SAPIO_CDS3983"/>
<protein>
    <recommendedName>
        <fullName evidence="2">DUF7730 domain-containing protein</fullName>
    </recommendedName>
</protein>
<name>A0A084G914_PSEDA</name>
<dbReference type="Pfam" id="PF24864">
    <property type="entry name" value="DUF7730"/>
    <property type="match status" value="1"/>
</dbReference>
<feature type="domain" description="DUF7730" evidence="2">
    <location>
        <begin position="69"/>
        <end position="237"/>
    </location>
</feature>
<dbReference type="KEGG" id="sapo:SAPIO_CDS3983"/>
<comment type="caution">
    <text evidence="3">The sequence shown here is derived from an EMBL/GenBank/DDBJ whole genome shotgun (WGS) entry which is preliminary data.</text>
</comment>
<sequence length="370" mass="42004">MSKFKKWVRRVLPFPSHNSQSSSSHPSELSKSDDWPVDQCPVLPEERPRPLTASSSNESLVHSAAGSTASSLFFRLPYEVRRKILIEAFGERILHINLTFGHPKVVMDKEDIEETYRGESAYLFREVPHCGHKIARPDSPRRVNGYTEAVEVLYGTNTFHISNNPTLLRLLPELLLPQRREAIRSVELKYDFFRIYSPIDPPMTAAAQEACDARLKAFCSMIDAVPKAFPCLRQLHVSPRFEWFHYRMDREDCVARWKADVFPHLAAIVSQLDALEECVVTVGYLVAEALVSEALIEGRPWCHKQYRGVGRLETDDGDGQWEYRAWMPVSKCVEGVEGQAAAEEEGTGKGFWTVMGELELDTNAPVCFAF</sequence>
<dbReference type="AlphaFoldDB" id="A0A084G914"/>
<dbReference type="HOGENOM" id="CLU_748322_0_0_1"/>